<dbReference type="InterPro" id="IPR043502">
    <property type="entry name" value="DNA/RNA_pol_sf"/>
</dbReference>
<dbReference type="Gene3D" id="3.30.70.270">
    <property type="match status" value="2"/>
</dbReference>
<dbReference type="PROSITE" id="PS50878">
    <property type="entry name" value="RT_POL"/>
    <property type="match status" value="1"/>
</dbReference>
<dbReference type="InterPro" id="IPR050951">
    <property type="entry name" value="Retrovirus_Pol_polyprotein"/>
</dbReference>
<dbReference type="GO" id="GO:0003824">
    <property type="term" value="F:catalytic activity"/>
    <property type="evidence" value="ECO:0007669"/>
    <property type="project" value="UniProtKB-KW"/>
</dbReference>
<dbReference type="PANTHER" id="PTHR37984">
    <property type="entry name" value="PROTEIN CBG26694"/>
    <property type="match status" value="1"/>
</dbReference>
<evidence type="ECO:0000259" key="3">
    <source>
        <dbReference type="PROSITE" id="PS50878"/>
    </source>
</evidence>
<dbReference type="Gene3D" id="3.10.10.10">
    <property type="entry name" value="HIV Type 1 Reverse Transcriptase, subunit A, domain 1"/>
    <property type="match status" value="1"/>
</dbReference>
<dbReference type="FunFam" id="3.10.20.370:FF:000001">
    <property type="entry name" value="Retrovirus-related Pol polyprotein from transposon 17.6-like protein"/>
    <property type="match status" value="1"/>
</dbReference>
<dbReference type="InterPro" id="IPR043128">
    <property type="entry name" value="Rev_trsase/Diguanyl_cyclase"/>
</dbReference>
<dbReference type="EMBL" id="LN679215">
    <property type="protein sequence ID" value="CEL53142.1"/>
    <property type="molecule type" value="Genomic_DNA"/>
</dbReference>
<dbReference type="AlphaFoldDB" id="A0A0B7FA98"/>
<accession>A0A0B7FA98</accession>
<evidence type="ECO:0000256" key="1">
    <source>
        <dbReference type="ARBA" id="ARBA00023268"/>
    </source>
</evidence>
<dbReference type="SUPFAM" id="SSF56672">
    <property type="entry name" value="DNA/RNA polymerases"/>
    <property type="match status" value="1"/>
</dbReference>
<protein>
    <submittedName>
        <fullName evidence="4">Retrotransposable element Tf2 155 kDa protein type 2</fullName>
    </submittedName>
</protein>
<dbReference type="FunFam" id="3.30.70.270:FF:000020">
    <property type="entry name" value="Transposon Tf2-6 polyprotein-like Protein"/>
    <property type="match status" value="1"/>
</dbReference>
<dbReference type="Pfam" id="PF17919">
    <property type="entry name" value="RT_RNaseH_2"/>
    <property type="match status" value="1"/>
</dbReference>
<reference evidence="4 5" key="1">
    <citation type="submission" date="2014-11" db="EMBL/GenBank/DDBJ databases">
        <authorList>
            <person name="Wibberg Daniel"/>
        </authorList>
    </citation>
    <scope>NUCLEOTIDE SEQUENCE [LARGE SCALE GENOMIC DNA]</scope>
    <source>
        <strain evidence="4">Rhizoctonia solani AG1-IB 7/3/14</strain>
    </source>
</reference>
<feature type="region of interest" description="Disordered" evidence="2">
    <location>
        <begin position="50"/>
        <end position="77"/>
    </location>
</feature>
<dbReference type="CDD" id="cd00303">
    <property type="entry name" value="retropepsin_like"/>
    <property type="match status" value="1"/>
</dbReference>
<dbReference type="InterPro" id="IPR041577">
    <property type="entry name" value="RT_RNaseH_2"/>
</dbReference>
<keyword evidence="1" id="KW-0511">Multifunctional enzyme</keyword>
<gene>
    <name evidence="4" type="ORF">RSOLAG1IB_11274</name>
</gene>
<proteinExistence type="predicted"/>
<dbReference type="CDD" id="cd09274">
    <property type="entry name" value="RNase_HI_RT_Ty3"/>
    <property type="match status" value="1"/>
</dbReference>
<dbReference type="CDD" id="cd01647">
    <property type="entry name" value="RT_LTR"/>
    <property type="match status" value="1"/>
</dbReference>
<evidence type="ECO:0000256" key="2">
    <source>
        <dbReference type="SAM" id="MobiDB-lite"/>
    </source>
</evidence>
<dbReference type="Proteomes" id="UP000059188">
    <property type="component" value="Unassembled WGS sequence"/>
</dbReference>
<keyword evidence="5" id="KW-1185">Reference proteome</keyword>
<dbReference type="STRING" id="1108050.A0A0B7FA98"/>
<dbReference type="InterPro" id="IPR000477">
    <property type="entry name" value="RT_dom"/>
</dbReference>
<feature type="compositionally biased region" description="Polar residues" evidence="2">
    <location>
        <begin position="52"/>
        <end position="77"/>
    </location>
</feature>
<evidence type="ECO:0000313" key="4">
    <source>
        <dbReference type="EMBL" id="CEL53142.1"/>
    </source>
</evidence>
<name>A0A0B7FA98_THACB</name>
<evidence type="ECO:0000313" key="5">
    <source>
        <dbReference type="Proteomes" id="UP000059188"/>
    </source>
</evidence>
<organism evidence="4 5">
    <name type="scientific">Thanatephorus cucumeris (strain AG1-IB / isolate 7/3/14)</name>
    <name type="common">Lettuce bottom rot fungus</name>
    <name type="synonym">Rhizoctonia solani</name>
    <dbReference type="NCBI Taxonomy" id="1108050"/>
    <lineage>
        <taxon>Eukaryota</taxon>
        <taxon>Fungi</taxon>
        <taxon>Dikarya</taxon>
        <taxon>Basidiomycota</taxon>
        <taxon>Agaricomycotina</taxon>
        <taxon>Agaricomycetes</taxon>
        <taxon>Cantharellales</taxon>
        <taxon>Ceratobasidiaceae</taxon>
        <taxon>Rhizoctonia</taxon>
        <taxon>Rhizoctonia solani AG-1</taxon>
    </lineage>
</organism>
<dbReference type="Pfam" id="PF00078">
    <property type="entry name" value="RVT_1"/>
    <property type="match status" value="1"/>
</dbReference>
<feature type="domain" description="Reverse transcriptase" evidence="3">
    <location>
        <begin position="367"/>
        <end position="547"/>
    </location>
</feature>
<sequence length="739" mass="82935">MYLVPPSPHSNKTHQGAPIVQNCHQPQPNLWSPELIAPDQAHIAFDAGPETTHLSTAPQPHSQMDAQSTSQSRTTEGSSWMVGHSVTDSTAPVDALPTNATTLHTSVHYAGLMTMVHKNAPHNPQKIVTPLCAEAWEDELQILGLLDKFSDIPTSLHSGFCLGTSGPITSTYIPNNHTSAISHPDAILDHINTELNTGHYSNFIDPQFTCSHNIPLIELDYPHTVIGINGRQVRDSIRFKCCLVFNTQGRHFSTLFHLLLLGNCNLILGTPWLILANPDINWFTLEVLHCLPVEARGSEIAPPITSILEEFKAFQKVFSNNFFTTLPAPCSYDCAIPLEDGKDIPHGPIYPLTPSEIAALKEHIDSEFAAGKICPSTSPTGAPVMFVKRANGRLCLVVDYCCLNAITIKDYYALPRQDELNEKLRHAKILTKLDLRNGYNNNCTKEGDKWKAAFRSKYGHFKPTGMQFGLTNAPAVFQRFMDDIFRDLLDTTVIVYLDNILIFSNSREEHVQHVKEVLSCLQKHNLFCNPSKCVFFLTEVTYIGLVVTPEGISTEQEKVKAIQEWPESRNVKQVQSFLGFANFYCHFVHDFSCLARSLTLLTQKNQPWVWEAARREAFHQIKIVISQEPVLAHPDQSQLFTLETDASSTAMGAVLSQRKDDGRLHPVAFMSASFSPADLNYDMHEKELLAIIRVFEHWRIFLEGTEHPVTVLTDHKNLEYWKSARTFNSIPAWKTVPET</sequence>
<dbReference type="PANTHER" id="PTHR37984:SF5">
    <property type="entry name" value="PROTEIN NYNRIN-LIKE"/>
    <property type="match status" value="1"/>
</dbReference>